<dbReference type="SUPFAM" id="SSF52540">
    <property type="entry name" value="P-loop containing nucleoside triphosphate hydrolases"/>
    <property type="match status" value="1"/>
</dbReference>
<evidence type="ECO:0000259" key="2">
    <source>
        <dbReference type="Pfam" id="PF13166"/>
    </source>
</evidence>
<proteinExistence type="predicted"/>
<keyword evidence="4" id="KW-1185">Reference proteome</keyword>
<dbReference type="InterPro" id="IPR027417">
    <property type="entry name" value="P-loop_NTPase"/>
</dbReference>
<organism evidence="3 4">
    <name type="scientific">Aequorivita vladivostokensis</name>
    <dbReference type="NCBI Taxonomy" id="171194"/>
    <lineage>
        <taxon>Bacteria</taxon>
        <taxon>Pseudomonadati</taxon>
        <taxon>Bacteroidota</taxon>
        <taxon>Flavobacteriia</taxon>
        <taxon>Flavobacteriales</taxon>
        <taxon>Flavobacteriaceae</taxon>
        <taxon>Aequorivita</taxon>
    </lineage>
</organism>
<accession>A0ABR5DM80</accession>
<protein>
    <recommendedName>
        <fullName evidence="2">Protein CR006 P-loop domain-containing protein</fullName>
    </recommendedName>
</protein>
<feature type="coiled-coil region" evidence="1">
    <location>
        <begin position="471"/>
        <end position="498"/>
    </location>
</feature>
<feature type="domain" description="Protein CR006 P-loop" evidence="2">
    <location>
        <begin position="26"/>
        <end position="770"/>
    </location>
</feature>
<feature type="coiled-coil region" evidence="1">
    <location>
        <begin position="374"/>
        <end position="438"/>
    </location>
</feature>
<dbReference type="RefSeq" id="WP_045079078.1">
    <property type="nucleotide sequence ID" value="NZ_JSVU01000001.1"/>
</dbReference>
<evidence type="ECO:0000313" key="3">
    <source>
        <dbReference type="EMBL" id="KJJ39868.1"/>
    </source>
</evidence>
<dbReference type="InterPro" id="IPR026866">
    <property type="entry name" value="CR006_AAA"/>
</dbReference>
<keyword evidence="1" id="KW-0175">Coiled coil</keyword>
<dbReference type="Gene3D" id="3.40.50.300">
    <property type="entry name" value="P-loop containing nucleotide triphosphate hydrolases"/>
    <property type="match status" value="1"/>
</dbReference>
<evidence type="ECO:0000313" key="4">
    <source>
        <dbReference type="Proteomes" id="UP000033497"/>
    </source>
</evidence>
<gene>
    <name evidence="3" type="ORF">MB09_01475</name>
</gene>
<sequence length="796" mass="92206">MIEKIKSIKNIAVFKNFNWDSEVKDKEGNIRDFKKINIIYGRNYSGKTTLSRIIRALETGYISDKYETPECCISISGSNDISQENFDSHNKTIRVFNEDFIKENLKFIFDPEENIQPFAILGSDNAKIEAEIKLLNGKLGLNEEDNKTGLFLELENIKNAYGTAVKVHNTAIDSLTGQLSNKATNNPNGIKYQSQKFGDQNYTITKLKDEIAIVKQEDFKPISDDEKINLETILNEKAKDIIPGLTELVLSFNTITKTSKDLITRKIGQSNKIEDLLKNAVLNRWVKEGKDLHKNKLEKCAFCDNEIGDERWKELDKHFDEESDKLESEIIAHLKKIATEESLISSTSGIKRASFYSKFHSEVDDLTALFDKALKDYESSLKSLKSQLNQRKEDILNEKKFEEATDCSSQIISLRSQFNQLRNDSNEYSEKLSSEQKKAKDNLRLREIYDFIDLIEYDKQMSNIGTLKVSLDQEKNKKNAKQKEVDDILIEIASKQRELKDESKGADKVNEYLNNYFGHDFLTLKAIEFDDEETGNVQYRFEVHRDNKKAYHLSLGETSLIAFCYFMAKLQDIDTKTKKPIIWIDDPISSLDSNHIFFIYSLINTQIFGEEEFEQLFISTHNLNFLKYLKRLPGARAKTKCEQFTLERIDDHSTIALMPSYIWEYVTEFNYLFNQIYKCSTIDRVDDNNYTTFYNFGNNARKFLEIFLYYKYPDSSDDSTKMKKFFGDDDIPAVLTDRINNEYSHLSGVFERGATIVEVPEMHKAAKLILEKIKKDTDQYESLLKSIGVELITEEE</sequence>
<comment type="caution">
    <text evidence="3">The sequence shown here is derived from an EMBL/GenBank/DDBJ whole genome shotgun (WGS) entry which is preliminary data.</text>
</comment>
<dbReference type="EMBL" id="JSVU01000001">
    <property type="protein sequence ID" value="KJJ39868.1"/>
    <property type="molecule type" value="Genomic_DNA"/>
</dbReference>
<name>A0ABR5DM80_9FLAO</name>
<dbReference type="Proteomes" id="UP000033497">
    <property type="component" value="Unassembled WGS sequence"/>
</dbReference>
<evidence type="ECO:0000256" key="1">
    <source>
        <dbReference type="SAM" id="Coils"/>
    </source>
</evidence>
<dbReference type="Pfam" id="PF13166">
    <property type="entry name" value="AAA_13"/>
    <property type="match status" value="1"/>
</dbReference>
<reference evidence="3 4" key="1">
    <citation type="submission" date="2014-10" db="EMBL/GenBank/DDBJ databases">
        <title>Genome sequencing of Vitellibacter vladivostokensis KMM 3516.</title>
        <authorList>
            <person name="Thevarajoo S."/>
            <person name="Selvaratnam C."/>
            <person name="Goh K.M."/>
            <person name="Chong C.S."/>
        </authorList>
    </citation>
    <scope>NUCLEOTIDE SEQUENCE [LARGE SCALE GENOMIC DNA]</scope>
    <source>
        <strain evidence="3 4">KMM 3516</strain>
    </source>
</reference>